<feature type="transmembrane region" description="Helical" evidence="5">
    <location>
        <begin position="59"/>
        <end position="82"/>
    </location>
</feature>
<evidence type="ECO:0000256" key="3">
    <source>
        <dbReference type="ARBA" id="ARBA00022989"/>
    </source>
</evidence>
<evidence type="ECO:0000256" key="5">
    <source>
        <dbReference type="SAM" id="Phobius"/>
    </source>
</evidence>
<dbReference type="eggNOG" id="ENOG502S0YF">
    <property type="taxonomic scope" value="Eukaryota"/>
</dbReference>
<feature type="transmembrane region" description="Helical" evidence="5">
    <location>
        <begin position="274"/>
        <end position="292"/>
    </location>
</feature>
<reference evidence="8" key="2">
    <citation type="submission" date="2010-04" db="EMBL/GenBank/DDBJ databases">
        <authorList>
            <person name="Buell R."/>
            <person name="Hamilton J."/>
            <person name="Hostetler J."/>
        </authorList>
    </citation>
    <scope>NUCLEOTIDE SEQUENCE [LARGE SCALE GENOMIC DNA]</scope>
    <source>
        <strain evidence="8">DAOM:BR144</strain>
    </source>
</reference>
<sequence length="328" mass="36359">MPSLSPALVMRARMAAPLVASGTVVVTLVTCLVLTKSRHIYTGGLHWPYFSDMGRDSPGYYIFCVGLTVTALALAYTWVSNFEFQRAVLGRPILLGQVTRATLRWASACMVLGAVSTIGLPVLAFFSTSSYPTVHNYAAYWFFFLETVAVFINTTVSSKIYRSMRTTRDSGVFTNNGLPADPGMPADDAHAARVASVWRTFLIQAVFTALFFVAFLLYLPIGLAVVKDFEHLTIADCLERGYGEKYCTDTMRKNDTETKLWNYEDDFSASQMRAAAQLGCILTLVGYSVSFLSHDFAREVDKPRDTTRNQVPSTHFYTIPVLNSPSSE</sequence>
<dbReference type="AlphaFoldDB" id="K3X8A3"/>
<dbReference type="Proteomes" id="UP000019132">
    <property type="component" value="Unassembled WGS sequence"/>
</dbReference>
<proteinExistence type="predicted"/>
<evidence type="ECO:0000259" key="6">
    <source>
        <dbReference type="Pfam" id="PF10277"/>
    </source>
</evidence>
<dbReference type="EnsemblProtists" id="PYU1_T013452">
    <property type="protein sequence ID" value="PYU1_T013452"/>
    <property type="gene ID" value="PYU1_G013423"/>
</dbReference>
<dbReference type="PANTHER" id="PTHR21324:SF2">
    <property type="entry name" value="EG:22E5.9 PROTEIN"/>
    <property type="match status" value="1"/>
</dbReference>
<dbReference type="VEuPathDB" id="FungiDB:PYU1_G013423"/>
<dbReference type="PANTHER" id="PTHR21324">
    <property type="entry name" value="FASTING-INDUCIBLE INTEGRAL MEMBRANE PROTEIN TM6P1-RELATED"/>
    <property type="match status" value="1"/>
</dbReference>
<dbReference type="InterPro" id="IPR050911">
    <property type="entry name" value="DRAM/TMEM150_Autophagy_Mod"/>
</dbReference>
<name>K3X8A3_GLOUD</name>
<keyword evidence="8" id="KW-1185">Reference proteome</keyword>
<comment type="subcellular location">
    <subcellularLocation>
        <location evidence="1">Endomembrane system</location>
        <topology evidence="1">Multi-pass membrane protein</topology>
    </subcellularLocation>
</comment>
<feature type="transmembrane region" description="Helical" evidence="5">
    <location>
        <begin position="138"/>
        <end position="156"/>
    </location>
</feature>
<keyword evidence="4 5" id="KW-0472">Membrane</keyword>
<reference evidence="8" key="1">
    <citation type="journal article" date="2010" name="Genome Biol.">
        <title>Genome sequence of the necrotrophic plant pathogen Pythium ultimum reveals original pathogenicity mechanisms and effector repertoire.</title>
        <authorList>
            <person name="Levesque C.A."/>
            <person name="Brouwer H."/>
            <person name="Cano L."/>
            <person name="Hamilton J.P."/>
            <person name="Holt C."/>
            <person name="Huitema E."/>
            <person name="Raffaele S."/>
            <person name="Robideau G.P."/>
            <person name="Thines M."/>
            <person name="Win J."/>
            <person name="Zerillo M.M."/>
            <person name="Beakes G.W."/>
            <person name="Boore J.L."/>
            <person name="Busam D."/>
            <person name="Dumas B."/>
            <person name="Ferriera S."/>
            <person name="Fuerstenberg S.I."/>
            <person name="Gachon C.M."/>
            <person name="Gaulin E."/>
            <person name="Govers F."/>
            <person name="Grenville-Briggs L."/>
            <person name="Horner N."/>
            <person name="Hostetler J."/>
            <person name="Jiang R.H."/>
            <person name="Johnson J."/>
            <person name="Krajaejun T."/>
            <person name="Lin H."/>
            <person name="Meijer H.J."/>
            <person name="Moore B."/>
            <person name="Morris P."/>
            <person name="Phuntmart V."/>
            <person name="Puiu D."/>
            <person name="Shetty J."/>
            <person name="Stajich J.E."/>
            <person name="Tripathy S."/>
            <person name="Wawra S."/>
            <person name="van West P."/>
            <person name="Whitty B.R."/>
            <person name="Coutinho P.M."/>
            <person name="Henrissat B."/>
            <person name="Martin F."/>
            <person name="Thomas P.D."/>
            <person name="Tyler B.M."/>
            <person name="De Vries R.P."/>
            <person name="Kamoun S."/>
            <person name="Yandell M."/>
            <person name="Tisserat N."/>
            <person name="Buell C.R."/>
        </authorList>
    </citation>
    <scope>NUCLEOTIDE SEQUENCE</scope>
    <source>
        <strain evidence="8">DAOM:BR144</strain>
    </source>
</reference>
<dbReference type="GO" id="GO:0012505">
    <property type="term" value="C:endomembrane system"/>
    <property type="evidence" value="ECO:0007669"/>
    <property type="project" value="UniProtKB-SubCell"/>
</dbReference>
<keyword evidence="2 5" id="KW-0812">Transmembrane</keyword>
<dbReference type="InParanoid" id="K3X8A3"/>
<dbReference type="InterPro" id="IPR019402">
    <property type="entry name" value="CWH43_N"/>
</dbReference>
<dbReference type="HOGENOM" id="CLU_073737_0_0_1"/>
<keyword evidence="3 5" id="KW-1133">Transmembrane helix</keyword>
<evidence type="ECO:0000256" key="4">
    <source>
        <dbReference type="ARBA" id="ARBA00023136"/>
    </source>
</evidence>
<organism evidence="7 8">
    <name type="scientific">Globisporangium ultimum (strain ATCC 200006 / CBS 805.95 / DAOM BR144)</name>
    <name type="common">Pythium ultimum</name>
    <dbReference type="NCBI Taxonomy" id="431595"/>
    <lineage>
        <taxon>Eukaryota</taxon>
        <taxon>Sar</taxon>
        <taxon>Stramenopiles</taxon>
        <taxon>Oomycota</taxon>
        <taxon>Peronosporomycetes</taxon>
        <taxon>Pythiales</taxon>
        <taxon>Pythiaceae</taxon>
        <taxon>Globisporangium</taxon>
    </lineage>
</organism>
<evidence type="ECO:0000256" key="2">
    <source>
        <dbReference type="ARBA" id="ARBA00022692"/>
    </source>
</evidence>
<dbReference type="EMBL" id="GL376609">
    <property type="status" value="NOT_ANNOTATED_CDS"/>
    <property type="molecule type" value="Genomic_DNA"/>
</dbReference>
<evidence type="ECO:0000313" key="7">
    <source>
        <dbReference type="EnsemblProtists" id="PYU1_T013452"/>
    </source>
</evidence>
<dbReference type="Pfam" id="PF10277">
    <property type="entry name" value="Frag1"/>
    <property type="match status" value="1"/>
</dbReference>
<dbReference type="OMA" id="YWFFLLE"/>
<evidence type="ECO:0000256" key="1">
    <source>
        <dbReference type="ARBA" id="ARBA00004127"/>
    </source>
</evidence>
<feature type="transmembrane region" description="Helical" evidence="5">
    <location>
        <begin position="103"/>
        <end position="126"/>
    </location>
</feature>
<accession>K3X8A3</accession>
<protein>
    <recommendedName>
        <fullName evidence="6">CWH43-like N-terminal domain-containing protein</fullName>
    </recommendedName>
</protein>
<evidence type="ECO:0000313" key="8">
    <source>
        <dbReference type="Proteomes" id="UP000019132"/>
    </source>
</evidence>
<feature type="domain" description="CWH43-like N-terminal" evidence="6">
    <location>
        <begin position="18"/>
        <end position="215"/>
    </location>
</feature>
<feature type="transmembrane region" description="Helical" evidence="5">
    <location>
        <begin position="201"/>
        <end position="221"/>
    </location>
</feature>
<reference evidence="7" key="3">
    <citation type="submission" date="2015-02" db="UniProtKB">
        <authorList>
            <consortium name="EnsemblProtists"/>
        </authorList>
    </citation>
    <scope>IDENTIFICATION</scope>
    <source>
        <strain evidence="7">DAOM BR144</strain>
    </source>
</reference>